<organism evidence="1 2">
    <name type="scientific">Trifolium medium</name>
    <dbReference type="NCBI Taxonomy" id="97028"/>
    <lineage>
        <taxon>Eukaryota</taxon>
        <taxon>Viridiplantae</taxon>
        <taxon>Streptophyta</taxon>
        <taxon>Embryophyta</taxon>
        <taxon>Tracheophyta</taxon>
        <taxon>Spermatophyta</taxon>
        <taxon>Magnoliopsida</taxon>
        <taxon>eudicotyledons</taxon>
        <taxon>Gunneridae</taxon>
        <taxon>Pentapetalae</taxon>
        <taxon>rosids</taxon>
        <taxon>fabids</taxon>
        <taxon>Fabales</taxon>
        <taxon>Fabaceae</taxon>
        <taxon>Papilionoideae</taxon>
        <taxon>50 kb inversion clade</taxon>
        <taxon>NPAAA clade</taxon>
        <taxon>Hologalegina</taxon>
        <taxon>IRL clade</taxon>
        <taxon>Trifolieae</taxon>
        <taxon>Trifolium</taxon>
    </lineage>
</organism>
<comment type="caution">
    <text evidence="1">The sequence shown here is derived from an EMBL/GenBank/DDBJ whole genome shotgun (WGS) entry which is preliminary data.</text>
</comment>
<protein>
    <submittedName>
        <fullName evidence="1">Uncharacterized protein</fullName>
    </submittedName>
</protein>
<sequence>YPHKFGKDSPKFSVLKLVTVDDLFDVTKGCIMEDSCFIKVRISINNQYASFMGLLPNEPLEVEAYDSSHPEAVATPNNGGTAASDTATPNNGGITAASDPATAHPEAVATPNNGGTFVASDPTTAHPKSETVATANNGGTFAASVHPLVHHKAAATAPESFTTKDKALFEHLKEKHQTSKCVEGNI</sequence>
<dbReference type="Proteomes" id="UP000265520">
    <property type="component" value="Unassembled WGS sequence"/>
</dbReference>
<evidence type="ECO:0000313" key="2">
    <source>
        <dbReference type="Proteomes" id="UP000265520"/>
    </source>
</evidence>
<reference evidence="1 2" key="1">
    <citation type="journal article" date="2018" name="Front. Plant Sci.">
        <title>Red Clover (Trifolium pratense) and Zigzag Clover (T. medium) - A Picture of Genomic Similarities and Differences.</title>
        <authorList>
            <person name="Dluhosova J."/>
            <person name="Istvanek J."/>
            <person name="Nedelnik J."/>
            <person name="Repkova J."/>
        </authorList>
    </citation>
    <scope>NUCLEOTIDE SEQUENCE [LARGE SCALE GENOMIC DNA]</scope>
    <source>
        <strain evidence="2">cv. 10/8</strain>
        <tissue evidence="1">Leaf</tissue>
    </source>
</reference>
<gene>
    <name evidence="1" type="ORF">A2U01_0009921</name>
</gene>
<evidence type="ECO:0000313" key="1">
    <source>
        <dbReference type="EMBL" id="MCH89028.1"/>
    </source>
</evidence>
<dbReference type="AlphaFoldDB" id="A0A392MQS3"/>
<dbReference type="EMBL" id="LXQA010015300">
    <property type="protein sequence ID" value="MCH89028.1"/>
    <property type="molecule type" value="Genomic_DNA"/>
</dbReference>
<accession>A0A392MQS3</accession>
<name>A0A392MQS3_9FABA</name>
<keyword evidence="2" id="KW-1185">Reference proteome</keyword>
<feature type="non-terminal residue" evidence="1">
    <location>
        <position position="1"/>
    </location>
</feature>
<proteinExistence type="predicted"/>